<reference evidence="2" key="1">
    <citation type="submission" date="2017-05" db="UniProtKB">
        <authorList>
            <consortium name="EnsemblMetazoa"/>
        </authorList>
    </citation>
    <scope>IDENTIFICATION</scope>
</reference>
<organism evidence="2">
    <name type="scientific">Amphimedon queenslandica</name>
    <name type="common">Sponge</name>
    <dbReference type="NCBI Taxonomy" id="400682"/>
    <lineage>
        <taxon>Eukaryota</taxon>
        <taxon>Metazoa</taxon>
        <taxon>Porifera</taxon>
        <taxon>Demospongiae</taxon>
        <taxon>Heteroscleromorpha</taxon>
        <taxon>Haplosclerida</taxon>
        <taxon>Niphatidae</taxon>
        <taxon>Amphimedon</taxon>
    </lineage>
</organism>
<dbReference type="InParanoid" id="A0A1X7VC20"/>
<evidence type="ECO:0008006" key="3">
    <source>
        <dbReference type="Google" id="ProtNLM"/>
    </source>
</evidence>
<dbReference type="AlphaFoldDB" id="A0A1X7VC20"/>
<feature type="chain" id="PRO_5010864821" description="DUF4773 domain-containing protein" evidence="1">
    <location>
        <begin position="20"/>
        <end position="183"/>
    </location>
</feature>
<sequence>MALLLNLLVFIYLFTSSSASCSCSTPQTSRFTAKVDNARQTLLSGTLPDGVTLDENKDVYCTWQGYKNCCGAATEKCHIKANYVSEDFPHKNLHFKGDDDNAGYQIETCVAASTQSVTKTVSCFYVGSSTPISGLDSVQMNVKEPVSCSFETVTLSELEMDIASDNLNNRYINKQSSITVINH</sequence>
<proteinExistence type="predicted"/>
<evidence type="ECO:0000256" key="1">
    <source>
        <dbReference type="SAM" id="SignalP"/>
    </source>
</evidence>
<keyword evidence="1" id="KW-0732">Signal</keyword>
<evidence type="ECO:0000313" key="2">
    <source>
        <dbReference type="EnsemblMetazoa" id="Aqu2.1.37538_001"/>
    </source>
</evidence>
<dbReference type="EnsemblMetazoa" id="Aqu2.1.37538_001">
    <property type="protein sequence ID" value="Aqu2.1.37538_001"/>
    <property type="gene ID" value="Aqu2.1.37538"/>
</dbReference>
<name>A0A1X7VC20_AMPQE</name>
<protein>
    <recommendedName>
        <fullName evidence="3">DUF4773 domain-containing protein</fullName>
    </recommendedName>
</protein>
<feature type="signal peptide" evidence="1">
    <location>
        <begin position="1"/>
        <end position="19"/>
    </location>
</feature>
<accession>A0A1X7VC20</accession>